<proteinExistence type="predicted"/>
<dbReference type="AlphaFoldDB" id="A0A4X1SYY5"/>
<reference evidence="1 2" key="1">
    <citation type="submission" date="2017-08" db="EMBL/GenBank/DDBJ databases">
        <title>USMARCv1.0.</title>
        <authorList>
            <person name="Hannum G.I."/>
            <person name="Koren S."/>
            <person name="Schroeder S.G."/>
            <person name="Chin S.C."/>
            <person name="Nonneman D.J."/>
            <person name="Becker S.A."/>
            <person name="Rosen B.D."/>
            <person name="Bickhart D.M."/>
            <person name="Putnam N.H."/>
            <person name="Green R.E."/>
            <person name="Tuggle C.K."/>
            <person name="Liu H."/>
            <person name="Rohrer G.A."/>
            <person name="Warr A."/>
            <person name="Hall R."/>
            <person name="Kim K."/>
            <person name="Hume D.A."/>
            <person name="Talbot R."/>
            <person name="Chow W."/>
            <person name="Howe K."/>
            <person name="Schwartz A.S."/>
            <person name="Watson M."/>
            <person name="Archibald A.L."/>
            <person name="Phillippy A.M."/>
            <person name="Smith T.P.L."/>
        </authorList>
    </citation>
    <scope>NUCLEOTIDE SEQUENCE [LARGE SCALE GENOMIC DNA]</scope>
</reference>
<organism evidence="1 2">
    <name type="scientific">Sus scrofa</name>
    <name type="common">Pig</name>
    <dbReference type="NCBI Taxonomy" id="9823"/>
    <lineage>
        <taxon>Eukaryota</taxon>
        <taxon>Metazoa</taxon>
        <taxon>Chordata</taxon>
        <taxon>Craniata</taxon>
        <taxon>Vertebrata</taxon>
        <taxon>Euteleostomi</taxon>
        <taxon>Mammalia</taxon>
        <taxon>Eutheria</taxon>
        <taxon>Laurasiatheria</taxon>
        <taxon>Artiodactyla</taxon>
        <taxon>Suina</taxon>
        <taxon>Suidae</taxon>
        <taxon>Sus</taxon>
    </lineage>
</organism>
<dbReference type="Proteomes" id="UP000314985">
    <property type="component" value="Chromosome 2"/>
</dbReference>
<evidence type="ECO:0000313" key="2">
    <source>
        <dbReference type="Proteomes" id="UP000314985"/>
    </source>
</evidence>
<reference evidence="1" key="2">
    <citation type="submission" date="2025-08" db="UniProtKB">
        <authorList>
            <consortium name="Ensembl"/>
        </authorList>
    </citation>
    <scope>IDENTIFICATION</scope>
</reference>
<evidence type="ECO:0000313" key="1">
    <source>
        <dbReference type="Ensembl" id="ENSSSCP00070007575.1"/>
    </source>
</evidence>
<accession>A0A4X1SYY5</accession>
<dbReference type="Ensembl" id="ENSSSCT00070009228.1">
    <property type="protein sequence ID" value="ENSSSCP00070007575.1"/>
    <property type="gene ID" value="ENSSSCG00070004886.1"/>
</dbReference>
<protein>
    <submittedName>
        <fullName evidence="1">Uncharacterized protein</fullName>
    </submittedName>
</protein>
<name>A0A4X1SYY5_PIG</name>
<sequence>LHRSGAAWVGHVSTLNHHALDQELVFRKVFPNRVAVTVAAFNLQNRLSDQGWFKGMVKGQSPRQT</sequence>
<dbReference type="OMA" id="FKMTVKP"/>